<organism evidence="1 2">
    <name type="scientific">Candidatus Jettenia caeni</name>
    <dbReference type="NCBI Taxonomy" id="247490"/>
    <lineage>
        <taxon>Bacteria</taxon>
        <taxon>Pseudomonadati</taxon>
        <taxon>Planctomycetota</taxon>
        <taxon>Candidatus Brocadiia</taxon>
        <taxon>Candidatus Brocadiales</taxon>
        <taxon>Candidatus Brocadiaceae</taxon>
        <taxon>Candidatus Jettenia</taxon>
    </lineage>
</organism>
<dbReference type="PANTHER" id="PTHR30007:SF0">
    <property type="entry name" value="TRANSPOSASE"/>
    <property type="match status" value="1"/>
</dbReference>
<gene>
    <name evidence="1" type="ORF">KSU1_D0424</name>
</gene>
<sequence length="83" mass="9556">MHIPGIYTIYQQATRWIRAGVFEAVVHDLREILRLAEGRKKEPSRAIIDSQTIQSTPESEERAGKEARSLWLLISSGIFWLCM</sequence>
<dbReference type="Proteomes" id="UP000002985">
    <property type="component" value="Unassembled WGS sequence"/>
</dbReference>
<dbReference type="eggNOG" id="COG3293">
    <property type="taxonomic scope" value="Bacteria"/>
</dbReference>
<evidence type="ECO:0000313" key="2">
    <source>
        <dbReference type="Proteomes" id="UP000002985"/>
    </source>
</evidence>
<reference evidence="1 2" key="1">
    <citation type="journal article" date="2012" name="FEBS Lett.">
        <title>Anammox organism KSU-1 expresses a NirK-type copper-containing nitrite reductase instead of a NirS-type with cytochrome cd1.</title>
        <authorList>
            <person name="Hira D."/>
            <person name="Toh H."/>
            <person name="Migita C.T."/>
            <person name="Okubo H."/>
            <person name="Nishiyama T."/>
            <person name="Hattori M."/>
            <person name="Furukawa K."/>
            <person name="Fujii T."/>
        </authorList>
    </citation>
    <scope>NUCLEOTIDE SEQUENCE [LARGE SCALE GENOMIC DNA]</scope>
</reference>
<proteinExistence type="predicted"/>
<dbReference type="EMBL" id="BAFH01000004">
    <property type="protein sequence ID" value="GAB63733.1"/>
    <property type="molecule type" value="Genomic_DNA"/>
</dbReference>
<evidence type="ECO:0000313" key="1">
    <source>
        <dbReference type="EMBL" id="GAB63733.1"/>
    </source>
</evidence>
<comment type="caution">
    <text evidence="1">The sequence shown here is derived from an EMBL/GenBank/DDBJ whole genome shotgun (WGS) entry which is preliminary data.</text>
</comment>
<name>I3IPT8_9BACT</name>
<dbReference type="PANTHER" id="PTHR30007">
    <property type="entry name" value="PHP DOMAIN PROTEIN"/>
    <property type="match status" value="1"/>
</dbReference>
<keyword evidence="2" id="KW-1185">Reference proteome</keyword>
<dbReference type="AlphaFoldDB" id="I3IPT8"/>
<accession>I3IPT8</accession>
<protein>
    <submittedName>
        <fullName evidence="1">Transposase</fullName>
    </submittedName>
</protein>